<organism evidence="2 3">
    <name type="scientific">Hypholoma sublateritium (strain FD-334 SS-4)</name>
    <dbReference type="NCBI Taxonomy" id="945553"/>
    <lineage>
        <taxon>Eukaryota</taxon>
        <taxon>Fungi</taxon>
        <taxon>Dikarya</taxon>
        <taxon>Basidiomycota</taxon>
        <taxon>Agaricomycotina</taxon>
        <taxon>Agaricomycetes</taxon>
        <taxon>Agaricomycetidae</taxon>
        <taxon>Agaricales</taxon>
        <taxon>Agaricineae</taxon>
        <taxon>Strophariaceae</taxon>
        <taxon>Hypholoma</taxon>
    </lineage>
</organism>
<dbReference type="EMBL" id="KN817672">
    <property type="protein sequence ID" value="KJA14611.1"/>
    <property type="molecule type" value="Genomic_DNA"/>
</dbReference>
<dbReference type="Proteomes" id="UP000054270">
    <property type="component" value="Unassembled WGS sequence"/>
</dbReference>
<feature type="chain" id="PRO_5002247663" evidence="1">
    <location>
        <begin position="21"/>
        <end position="73"/>
    </location>
</feature>
<name>A0A0D2NDD3_HYPSF</name>
<sequence length="73" mass="7466">MNLTKISFALCFMIATQALATPTPQASSIVYHCGFNEVTGKAQTCPSGYRCCGPISATLGGTCFAGLTGACPL</sequence>
<feature type="signal peptide" evidence="1">
    <location>
        <begin position="1"/>
        <end position="20"/>
    </location>
</feature>
<protein>
    <submittedName>
        <fullName evidence="2">Uncharacterized protein</fullName>
    </submittedName>
</protein>
<keyword evidence="1" id="KW-0732">Signal</keyword>
<dbReference type="OrthoDB" id="3026402at2759"/>
<evidence type="ECO:0000313" key="3">
    <source>
        <dbReference type="Proteomes" id="UP000054270"/>
    </source>
</evidence>
<reference evidence="3" key="1">
    <citation type="submission" date="2014-04" db="EMBL/GenBank/DDBJ databases">
        <title>Evolutionary Origins and Diversification of the Mycorrhizal Mutualists.</title>
        <authorList>
            <consortium name="DOE Joint Genome Institute"/>
            <consortium name="Mycorrhizal Genomics Consortium"/>
            <person name="Kohler A."/>
            <person name="Kuo A."/>
            <person name="Nagy L.G."/>
            <person name="Floudas D."/>
            <person name="Copeland A."/>
            <person name="Barry K.W."/>
            <person name="Cichocki N."/>
            <person name="Veneault-Fourrey C."/>
            <person name="LaButti K."/>
            <person name="Lindquist E.A."/>
            <person name="Lipzen A."/>
            <person name="Lundell T."/>
            <person name="Morin E."/>
            <person name="Murat C."/>
            <person name="Riley R."/>
            <person name="Ohm R."/>
            <person name="Sun H."/>
            <person name="Tunlid A."/>
            <person name="Henrissat B."/>
            <person name="Grigoriev I.V."/>
            <person name="Hibbett D.S."/>
            <person name="Martin F."/>
        </authorList>
    </citation>
    <scope>NUCLEOTIDE SEQUENCE [LARGE SCALE GENOMIC DNA]</scope>
    <source>
        <strain evidence="3">FD-334 SS-4</strain>
    </source>
</reference>
<keyword evidence="3" id="KW-1185">Reference proteome</keyword>
<evidence type="ECO:0000256" key="1">
    <source>
        <dbReference type="SAM" id="SignalP"/>
    </source>
</evidence>
<proteinExistence type="predicted"/>
<accession>A0A0D2NDD3</accession>
<gene>
    <name evidence="2" type="ORF">HYPSUDRAFT_92286</name>
</gene>
<dbReference type="AlphaFoldDB" id="A0A0D2NDD3"/>
<evidence type="ECO:0000313" key="2">
    <source>
        <dbReference type="EMBL" id="KJA14611.1"/>
    </source>
</evidence>